<accession>A0A9P8RPD1</accession>
<reference evidence="2" key="1">
    <citation type="journal article" date="2021" name="Nat. Commun.">
        <title>Genetic determinants of endophytism in the Arabidopsis root mycobiome.</title>
        <authorList>
            <person name="Mesny F."/>
            <person name="Miyauchi S."/>
            <person name="Thiergart T."/>
            <person name="Pickel B."/>
            <person name="Atanasova L."/>
            <person name="Karlsson M."/>
            <person name="Huettel B."/>
            <person name="Barry K.W."/>
            <person name="Haridas S."/>
            <person name="Chen C."/>
            <person name="Bauer D."/>
            <person name="Andreopoulos W."/>
            <person name="Pangilinan J."/>
            <person name="LaButti K."/>
            <person name="Riley R."/>
            <person name="Lipzen A."/>
            <person name="Clum A."/>
            <person name="Drula E."/>
            <person name="Henrissat B."/>
            <person name="Kohler A."/>
            <person name="Grigoriev I.V."/>
            <person name="Martin F.M."/>
            <person name="Hacquard S."/>
        </authorList>
    </citation>
    <scope>NUCLEOTIDE SEQUENCE</scope>
    <source>
        <strain evidence="2">MPI-SDFR-AT-0073</strain>
    </source>
</reference>
<dbReference type="Gene3D" id="3.10.290.30">
    <property type="entry name" value="MM3350-like"/>
    <property type="match status" value="1"/>
</dbReference>
<dbReference type="Proteomes" id="UP000758603">
    <property type="component" value="Unassembled WGS sequence"/>
</dbReference>
<proteinExistence type="predicted"/>
<evidence type="ECO:0000259" key="1">
    <source>
        <dbReference type="Pfam" id="PF07929"/>
    </source>
</evidence>
<keyword evidence="3" id="KW-1185">Reference proteome</keyword>
<dbReference type="GeneID" id="70125891"/>
<dbReference type="RefSeq" id="XP_045953370.1">
    <property type="nucleotide sequence ID" value="XM_046096999.1"/>
</dbReference>
<dbReference type="InterPro" id="IPR012912">
    <property type="entry name" value="Plasmid_pRiA4b_Orf3-like"/>
</dbReference>
<feature type="domain" description="Plasmid pRiA4b Orf3-like" evidence="1">
    <location>
        <begin position="29"/>
        <end position="70"/>
    </location>
</feature>
<feature type="non-terminal residue" evidence="2">
    <location>
        <position position="72"/>
    </location>
</feature>
<dbReference type="OrthoDB" id="245563at2759"/>
<dbReference type="EMBL" id="JAGPXC010000009">
    <property type="protein sequence ID" value="KAH6646856.1"/>
    <property type="molecule type" value="Genomic_DNA"/>
</dbReference>
<dbReference type="AlphaFoldDB" id="A0A9P8RPD1"/>
<sequence length="72" mass="8157">ECQAAHWPQHKLSCKSENFILKICLCPTELTDPPIHRTLSCPANATFASLHTAIQTAFEWANNHCYDFVVKD</sequence>
<evidence type="ECO:0000313" key="2">
    <source>
        <dbReference type="EMBL" id="KAH6646856.1"/>
    </source>
</evidence>
<gene>
    <name evidence="2" type="ORF">BKA67DRAFT_492296</name>
</gene>
<organism evidence="2 3">
    <name type="scientific">Truncatella angustata</name>
    <dbReference type="NCBI Taxonomy" id="152316"/>
    <lineage>
        <taxon>Eukaryota</taxon>
        <taxon>Fungi</taxon>
        <taxon>Dikarya</taxon>
        <taxon>Ascomycota</taxon>
        <taxon>Pezizomycotina</taxon>
        <taxon>Sordariomycetes</taxon>
        <taxon>Xylariomycetidae</taxon>
        <taxon>Amphisphaeriales</taxon>
        <taxon>Sporocadaceae</taxon>
        <taxon>Truncatella</taxon>
    </lineage>
</organism>
<comment type="caution">
    <text evidence="2">The sequence shown here is derived from an EMBL/GenBank/DDBJ whole genome shotgun (WGS) entry which is preliminary data.</text>
</comment>
<name>A0A9P8RPD1_9PEZI</name>
<dbReference type="SUPFAM" id="SSF159941">
    <property type="entry name" value="MM3350-like"/>
    <property type="match status" value="1"/>
</dbReference>
<dbReference type="InterPro" id="IPR024047">
    <property type="entry name" value="MM3350-like_sf"/>
</dbReference>
<dbReference type="Pfam" id="PF07929">
    <property type="entry name" value="PRiA4_ORF3"/>
    <property type="match status" value="1"/>
</dbReference>
<feature type="non-terminal residue" evidence="2">
    <location>
        <position position="1"/>
    </location>
</feature>
<evidence type="ECO:0000313" key="3">
    <source>
        <dbReference type="Proteomes" id="UP000758603"/>
    </source>
</evidence>
<protein>
    <recommendedName>
        <fullName evidence="1">Plasmid pRiA4b Orf3-like domain-containing protein</fullName>
    </recommendedName>
</protein>